<dbReference type="PANTHER" id="PTHR13734:SF5">
    <property type="entry name" value="CCA TRNA NUCLEOTIDYLTRANSFERASE, MITOCHONDRIAL"/>
    <property type="match status" value="1"/>
</dbReference>
<evidence type="ECO:0000313" key="2">
    <source>
        <dbReference type="EMBL" id="MES1921778.1"/>
    </source>
</evidence>
<sequence length="234" mass="27790">MEIFDVIFKIPRNVIFPDFKFEKNFFSIESQKIKEKSKTALNFVENNLLNFGSFKKNRPIWILSAILLPLAPFKVLYKKKEISLIRFIVENSLKLSSKMAEKTTNFCELALSLFLLNPLKNKDILNFGNFLAKCGDDWKEMIKFGQILFENNKNDEKDIFDLIVKLKIDNCHLWKQSPYFGGRELKNEFKIEPGPIYKKILDEQFNWRLLNPQSKKEDCRIWIQKKFVVKHKLI</sequence>
<evidence type="ECO:0000256" key="1">
    <source>
        <dbReference type="ARBA" id="ARBA00022884"/>
    </source>
</evidence>
<dbReference type="SUPFAM" id="SSF81891">
    <property type="entry name" value="Poly A polymerase C-terminal region-like"/>
    <property type="match status" value="1"/>
</dbReference>
<comment type="caution">
    <text evidence="2">The sequence shown here is derived from an EMBL/GenBank/DDBJ whole genome shotgun (WGS) entry which is preliminary data.</text>
</comment>
<organism evidence="2 3">
    <name type="scientific">Bonamia ostreae</name>
    <dbReference type="NCBI Taxonomy" id="126728"/>
    <lineage>
        <taxon>Eukaryota</taxon>
        <taxon>Sar</taxon>
        <taxon>Rhizaria</taxon>
        <taxon>Endomyxa</taxon>
        <taxon>Ascetosporea</taxon>
        <taxon>Haplosporida</taxon>
        <taxon>Bonamia</taxon>
    </lineage>
</organism>
<dbReference type="EMBL" id="JBDODL010001753">
    <property type="protein sequence ID" value="MES1921778.1"/>
    <property type="molecule type" value="Genomic_DNA"/>
</dbReference>
<dbReference type="PANTHER" id="PTHR13734">
    <property type="entry name" value="TRNA-NUCLEOTIDYLTRANSFERASE"/>
    <property type="match status" value="1"/>
</dbReference>
<dbReference type="Proteomes" id="UP001439008">
    <property type="component" value="Unassembled WGS sequence"/>
</dbReference>
<dbReference type="GO" id="GO:0004810">
    <property type="term" value="F:CCA tRNA nucleotidyltransferase activity"/>
    <property type="evidence" value="ECO:0007669"/>
    <property type="project" value="UniProtKB-EC"/>
</dbReference>
<evidence type="ECO:0000313" key="3">
    <source>
        <dbReference type="Proteomes" id="UP001439008"/>
    </source>
</evidence>
<dbReference type="EC" id="2.7.7.72" evidence="2"/>
<reference evidence="2 3" key="1">
    <citation type="journal article" date="2024" name="BMC Biol.">
        <title>Comparative genomics of Ascetosporea gives new insight into the evolutionary basis for animal parasitism in Rhizaria.</title>
        <authorList>
            <person name="Hiltunen Thoren M."/>
            <person name="Onut-Brannstrom I."/>
            <person name="Alfjorden A."/>
            <person name="Peckova H."/>
            <person name="Swords F."/>
            <person name="Hooper C."/>
            <person name="Holzer A.S."/>
            <person name="Bass D."/>
            <person name="Burki F."/>
        </authorList>
    </citation>
    <scope>NUCLEOTIDE SEQUENCE [LARGE SCALE GENOMIC DNA]</scope>
    <source>
        <strain evidence="2">20-A016</strain>
    </source>
</reference>
<accession>A0ABV2AQ24</accession>
<keyword evidence="3" id="KW-1185">Reference proteome</keyword>
<name>A0ABV2AQ24_9EUKA</name>
<protein>
    <submittedName>
        <fullName evidence="2">CCA tRNA nucleotidyltransferase, mitochondrial</fullName>
        <ecNumber evidence="2">2.7.7.72</ecNumber>
    </submittedName>
</protein>
<keyword evidence="2" id="KW-0808">Transferase</keyword>
<keyword evidence="1" id="KW-0694">RNA-binding</keyword>
<gene>
    <name evidence="2" type="primary">CCA1</name>
    <name evidence="2" type="ORF">MHBO_003308</name>
</gene>
<proteinExistence type="predicted"/>
<keyword evidence="2" id="KW-0548">Nucleotidyltransferase</keyword>